<dbReference type="Proteomes" id="UP001139028">
    <property type="component" value="Unassembled WGS sequence"/>
</dbReference>
<proteinExistence type="predicted"/>
<gene>
    <name evidence="1" type="ORF">MO867_19300</name>
</gene>
<evidence type="ECO:0000313" key="2">
    <source>
        <dbReference type="Proteomes" id="UP001139028"/>
    </source>
</evidence>
<organism evidence="1 2">
    <name type="scientific">Microbulbifer okhotskensis</name>
    <dbReference type="NCBI Taxonomy" id="2926617"/>
    <lineage>
        <taxon>Bacteria</taxon>
        <taxon>Pseudomonadati</taxon>
        <taxon>Pseudomonadota</taxon>
        <taxon>Gammaproteobacteria</taxon>
        <taxon>Cellvibrionales</taxon>
        <taxon>Microbulbiferaceae</taxon>
        <taxon>Microbulbifer</taxon>
    </lineage>
</organism>
<protein>
    <submittedName>
        <fullName evidence="1">Uncharacterized protein</fullName>
    </submittedName>
</protein>
<sequence length="98" mass="9981">MDVQLVSAAIMIRISGFVEAMINGVSFSDALVSGIYSVALTHSEGGGGGYIDRQGTTGKGFLIKVLKSGVVGGIASIFQIGEFGCGLTSTFVGILVFS</sequence>
<keyword evidence="2" id="KW-1185">Reference proteome</keyword>
<dbReference type="RefSeq" id="WP_252472162.1">
    <property type="nucleotide sequence ID" value="NZ_JALBWM010000140.1"/>
</dbReference>
<dbReference type="EMBL" id="JALBWM010000140">
    <property type="protein sequence ID" value="MCO1336482.1"/>
    <property type="molecule type" value="Genomic_DNA"/>
</dbReference>
<comment type="caution">
    <text evidence="1">The sequence shown here is derived from an EMBL/GenBank/DDBJ whole genome shotgun (WGS) entry which is preliminary data.</text>
</comment>
<name>A0A9X2EQF0_9GAMM</name>
<dbReference type="AlphaFoldDB" id="A0A9X2EQF0"/>
<evidence type="ECO:0000313" key="1">
    <source>
        <dbReference type="EMBL" id="MCO1336482.1"/>
    </source>
</evidence>
<accession>A0A9X2EQF0</accession>
<reference evidence="1" key="1">
    <citation type="journal article" date="2022" name="Arch. Microbiol.">
        <title>Microbulbifer okhotskensis sp. nov., isolated from a deep bottom sediment of the Okhotsk Sea.</title>
        <authorList>
            <person name="Romanenko L."/>
            <person name="Kurilenko V."/>
            <person name="Otstavnykh N."/>
            <person name="Velansky P."/>
            <person name="Isaeva M."/>
            <person name="Mikhailov V."/>
        </authorList>
    </citation>
    <scope>NUCLEOTIDE SEQUENCE</scope>
    <source>
        <strain evidence="1">OS29</strain>
    </source>
</reference>